<proteinExistence type="predicted"/>
<reference evidence="1 2" key="1">
    <citation type="submission" date="2023-11" db="EMBL/GenBank/DDBJ databases">
        <title>MicrobeMod: A computational toolkit for identifying prokaryotic methylation and restriction-modification with nanopore sequencing.</title>
        <authorList>
            <person name="Crits-Christoph A."/>
            <person name="Kang S.C."/>
            <person name="Lee H."/>
            <person name="Ostrov N."/>
        </authorList>
    </citation>
    <scope>NUCLEOTIDE SEQUENCE [LARGE SCALE GENOMIC DNA]</scope>
    <source>
        <strain evidence="1 2">ATCC 14820</strain>
    </source>
</reference>
<name>A0ABU4PPK5_9SPHN</name>
<evidence type="ECO:0000313" key="2">
    <source>
        <dbReference type="Proteomes" id="UP001279660"/>
    </source>
</evidence>
<dbReference type="RefSeq" id="WP_010402500.1">
    <property type="nucleotide sequence ID" value="NZ_JAWXXV010000001.1"/>
</dbReference>
<sequence>MSDSEQIIADVVRRAPDWMRRDLLSDDHVVKAAAEEALSAMIANALADKRT</sequence>
<dbReference type="Proteomes" id="UP001279660">
    <property type="component" value="Unassembled WGS sequence"/>
</dbReference>
<evidence type="ECO:0000313" key="1">
    <source>
        <dbReference type="EMBL" id="MDX5985058.1"/>
    </source>
</evidence>
<protein>
    <submittedName>
        <fullName evidence="1">Uncharacterized protein</fullName>
    </submittedName>
</protein>
<dbReference type="EMBL" id="JAWXXV010000001">
    <property type="protein sequence ID" value="MDX5985058.1"/>
    <property type="molecule type" value="Genomic_DNA"/>
</dbReference>
<accession>A0ABU4PPK5</accession>
<keyword evidence="2" id="KW-1185">Reference proteome</keyword>
<organism evidence="1 2">
    <name type="scientific">Sphingomonas echinoides</name>
    <dbReference type="NCBI Taxonomy" id="59803"/>
    <lineage>
        <taxon>Bacteria</taxon>
        <taxon>Pseudomonadati</taxon>
        <taxon>Pseudomonadota</taxon>
        <taxon>Alphaproteobacteria</taxon>
        <taxon>Sphingomonadales</taxon>
        <taxon>Sphingomonadaceae</taxon>
        <taxon>Sphingomonas</taxon>
    </lineage>
</organism>
<gene>
    <name evidence="1" type="ORF">SIL82_12380</name>
</gene>
<comment type="caution">
    <text evidence="1">The sequence shown here is derived from an EMBL/GenBank/DDBJ whole genome shotgun (WGS) entry which is preliminary data.</text>
</comment>